<evidence type="ECO:0000313" key="4">
    <source>
        <dbReference type="Proteomes" id="UP000036106"/>
    </source>
</evidence>
<dbReference type="RefSeq" id="WP_048705720.1">
    <property type="nucleotide sequence ID" value="NZ_CP012034.1"/>
</dbReference>
<dbReference type="SUPFAM" id="SSF52402">
    <property type="entry name" value="Adenine nucleotide alpha hydrolases-like"/>
    <property type="match status" value="1"/>
</dbReference>
<dbReference type="InterPro" id="IPR006015">
    <property type="entry name" value="Universal_stress_UspA"/>
</dbReference>
<dbReference type="PANTHER" id="PTHR31964">
    <property type="entry name" value="ADENINE NUCLEOTIDE ALPHA HYDROLASES-LIKE SUPERFAMILY PROTEIN"/>
    <property type="match status" value="1"/>
</dbReference>
<dbReference type="PRINTS" id="PR01438">
    <property type="entry name" value="UNVRSLSTRESS"/>
</dbReference>
<dbReference type="OrthoDB" id="2243761at2"/>
<comment type="similarity">
    <text evidence="1">Belongs to the universal stress protein A family.</text>
</comment>
<dbReference type="STRING" id="1007676.ABM34_10955"/>
<dbReference type="KEGG" id="lgn:ABM34_10955"/>
<dbReference type="PANTHER" id="PTHR31964:SF113">
    <property type="entry name" value="USPA DOMAIN-CONTAINING PROTEIN"/>
    <property type="match status" value="1"/>
</dbReference>
<gene>
    <name evidence="3" type="ORF">ABM34_10955</name>
</gene>
<dbReference type="Pfam" id="PF00582">
    <property type="entry name" value="Usp"/>
    <property type="match status" value="1"/>
</dbReference>
<protein>
    <submittedName>
        <fullName evidence="3">Universal stress protein UspA</fullName>
    </submittedName>
</protein>
<dbReference type="InterPro" id="IPR006016">
    <property type="entry name" value="UspA"/>
</dbReference>
<name>A0A0H4QHX2_9LACO</name>
<accession>A0A0H4QHX2</accession>
<organism evidence="3 4">
    <name type="scientific">Companilactobacillus ginsenosidimutans</name>
    <dbReference type="NCBI Taxonomy" id="1007676"/>
    <lineage>
        <taxon>Bacteria</taxon>
        <taxon>Bacillati</taxon>
        <taxon>Bacillota</taxon>
        <taxon>Bacilli</taxon>
        <taxon>Lactobacillales</taxon>
        <taxon>Lactobacillaceae</taxon>
        <taxon>Companilactobacillus</taxon>
    </lineage>
</organism>
<sequence>MIEVYKRILVAVDNSYDSKVAFDYAVYRASLDDCILDIASVVEDNDFNAYEILSKQYMSEKRLSIEQTIQSYKRIAEDDGVKEVNTFITEGDDEAGEIICKNLIPVIKPDLLVVGSKSEPGVRSLFGSQASYMVKHAPISVLVVRN</sequence>
<dbReference type="CDD" id="cd00293">
    <property type="entry name" value="USP-like"/>
    <property type="match status" value="1"/>
</dbReference>
<evidence type="ECO:0000256" key="1">
    <source>
        <dbReference type="ARBA" id="ARBA00008791"/>
    </source>
</evidence>
<dbReference type="AlphaFoldDB" id="A0A0H4QHX2"/>
<dbReference type="InterPro" id="IPR014729">
    <property type="entry name" value="Rossmann-like_a/b/a_fold"/>
</dbReference>
<dbReference type="PATRIC" id="fig|1007676.4.peg.2219"/>
<reference evidence="4" key="1">
    <citation type="submission" date="2015-07" db="EMBL/GenBank/DDBJ databases">
        <title>Lactobacillus ginsenosidimutans/EMML 3141/ whole genome sequencing.</title>
        <authorList>
            <person name="Kim M.K."/>
            <person name="Im W.-T."/>
            <person name="Srinivasan S."/>
            <person name="Lee J.-J."/>
        </authorList>
    </citation>
    <scope>NUCLEOTIDE SEQUENCE [LARGE SCALE GENOMIC DNA]</scope>
    <source>
        <strain evidence="4">EMML 3041</strain>
    </source>
</reference>
<evidence type="ECO:0000259" key="2">
    <source>
        <dbReference type="Pfam" id="PF00582"/>
    </source>
</evidence>
<dbReference type="Proteomes" id="UP000036106">
    <property type="component" value="Chromosome"/>
</dbReference>
<dbReference type="EMBL" id="CP012034">
    <property type="protein sequence ID" value="AKP67999.1"/>
    <property type="molecule type" value="Genomic_DNA"/>
</dbReference>
<proteinExistence type="inferred from homology"/>
<keyword evidence="4" id="KW-1185">Reference proteome</keyword>
<feature type="domain" description="UspA" evidence="2">
    <location>
        <begin position="5"/>
        <end position="145"/>
    </location>
</feature>
<evidence type="ECO:0000313" key="3">
    <source>
        <dbReference type="EMBL" id="AKP67999.1"/>
    </source>
</evidence>
<dbReference type="Gene3D" id="3.40.50.620">
    <property type="entry name" value="HUPs"/>
    <property type="match status" value="1"/>
</dbReference>